<keyword evidence="3" id="KW-0687">Ribonucleoprotein</keyword>
<dbReference type="OrthoDB" id="6019958at2759"/>
<reference evidence="3" key="1">
    <citation type="submission" date="2025-08" db="UniProtKB">
        <authorList>
            <consortium name="RefSeq"/>
        </authorList>
    </citation>
    <scope>IDENTIFICATION</scope>
</reference>
<feature type="region of interest" description="Disordered" evidence="1">
    <location>
        <begin position="1"/>
        <end position="22"/>
    </location>
</feature>
<dbReference type="GO" id="GO:0005761">
    <property type="term" value="C:mitochondrial ribosome"/>
    <property type="evidence" value="ECO:0007669"/>
    <property type="project" value="InterPro"/>
</dbReference>
<protein>
    <submittedName>
        <fullName evidence="3">Ribosomal protein 63, mitochondrial</fullName>
    </submittedName>
</protein>
<dbReference type="RefSeq" id="XP_021573211.1">
    <property type="nucleotide sequence ID" value="XM_021717536.1"/>
</dbReference>
<evidence type="ECO:0000313" key="3">
    <source>
        <dbReference type="RefSeq" id="XP_021573211.1"/>
    </source>
</evidence>
<dbReference type="PANTHER" id="PTHR14520:SF4">
    <property type="entry name" value="LARGE RIBOSOMAL SUBUNIT PROTEIN ML63"/>
    <property type="match status" value="1"/>
</dbReference>
<accession>A0A3Q0ECB2</accession>
<dbReference type="InterPro" id="IPR016576">
    <property type="entry name" value="Ribosomal_mL63"/>
</dbReference>
<keyword evidence="2" id="KW-1185">Reference proteome</keyword>
<dbReference type="GeneID" id="103270486"/>
<dbReference type="KEGG" id="csyr:103270486"/>
<evidence type="ECO:0000256" key="1">
    <source>
        <dbReference type="SAM" id="MobiDB-lite"/>
    </source>
</evidence>
<dbReference type="GO" id="GO:0032543">
    <property type="term" value="P:mitochondrial translation"/>
    <property type="evidence" value="ECO:0007669"/>
    <property type="project" value="TreeGrafter"/>
</dbReference>
<dbReference type="CTD" id="78988"/>
<dbReference type="Pfam" id="PF14978">
    <property type="entry name" value="MRP-63"/>
    <property type="match status" value="1"/>
</dbReference>
<evidence type="ECO:0000313" key="2">
    <source>
        <dbReference type="Proteomes" id="UP000189704"/>
    </source>
</evidence>
<dbReference type="PANTHER" id="PTHR14520">
    <property type="entry name" value="MITOCHONDRIAL RIBOSOMAL PROTEIN 63"/>
    <property type="match status" value="1"/>
</dbReference>
<name>A0A3Q0ECB2_CARSF</name>
<dbReference type="Proteomes" id="UP000189704">
    <property type="component" value="Unplaced"/>
</dbReference>
<sequence>MARPGRISGGSGRQASGSLQPAAASNLGALRVSGSAQRQAMVRRLEVEAENHYWLSAPYMTAEQERGHAAERRARAFEALKAACAARFPPHRLVEPQLRHLEITRKWT</sequence>
<gene>
    <name evidence="3" type="primary">MRPL57</name>
</gene>
<dbReference type="AlphaFoldDB" id="A0A3Q0ECB2"/>
<proteinExistence type="predicted"/>
<organism evidence="2 3">
    <name type="scientific">Carlito syrichta</name>
    <name type="common">Philippine tarsier</name>
    <name type="synonym">Tarsius syrichta</name>
    <dbReference type="NCBI Taxonomy" id="1868482"/>
    <lineage>
        <taxon>Eukaryota</taxon>
        <taxon>Metazoa</taxon>
        <taxon>Chordata</taxon>
        <taxon>Craniata</taxon>
        <taxon>Vertebrata</taxon>
        <taxon>Euteleostomi</taxon>
        <taxon>Mammalia</taxon>
        <taxon>Eutheria</taxon>
        <taxon>Euarchontoglires</taxon>
        <taxon>Primates</taxon>
        <taxon>Haplorrhini</taxon>
        <taxon>Tarsiiformes</taxon>
        <taxon>Tarsiidae</taxon>
        <taxon>Carlito</taxon>
    </lineage>
</organism>
<dbReference type="GO" id="GO:0003735">
    <property type="term" value="F:structural constituent of ribosome"/>
    <property type="evidence" value="ECO:0007669"/>
    <property type="project" value="TreeGrafter"/>
</dbReference>
<keyword evidence="3" id="KW-0689">Ribosomal protein</keyword>